<dbReference type="OrthoDB" id="7165362at2"/>
<dbReference type="InterPro" id="IPR000073">
    <property type="entry name" value="AB_hydrolase_1"/>
</dbReference>
<organism evidence="2 3">
    <name type="scientific">Telmatospirillum siberiense</name>
    <dbReference type="NCBI Taxonomy" id="382514"/>
    <lineage>
        <taxon>Bacteria</taxon>
        <taxon>Pseudomonadati</taxon>
        <taxon>Pseudomonadota</taxon>
        <taxon>Alphaproteobacteria</taxon>
        <taxon>Rhodospirillales</taxon>
        <taxon>Rhodospirillaceae</taxon>
        <taxon>Telmatospirillum</taxon>
    </lineage>
</organism>
<protein>
    <submittedName>
        <fullName evidence="2">Alpha/beta hydrolase</fullName>
    </submittedName>
</protein>
<dbReference type="Proteomes" id="UP000233293">
    <property type="component" value="Unassembled WGS sequence"/>
</dbReference>
<dbReference type="AlphaFoldDB" id="A0A2N3PTS2"/>
<keyword evidence="2" id="KW-0378">Hydrolase</keyword>
<dbReference type="GO" id="GO:0016787">
    <property type="term" value="F:hydrolase activity"/>
    <property type="evidence" value="ECO:0007669"/>
    <property type="project" value="UniProtKB-KW"/>
</dbReference>
<dbReference type="SUPFAM" id="SSF53474">
    <property type="entry name" value="alpha/beta-Hydrolases"/>
    <property type="match status" value="1"/>
</dbReference>
<gene>
    <name evidence="2" type="ORF">CWS72_15030</name>
</gene>
<reference evidence="3" key="1">
    <citation type="submission" date="2017-12" db="EMBL/GenBank/DDBJ databases">
        <title>Draft genome sequence of Telmatospirillum siberiense 26-4b1T, an acidotolerant peatland alphaproteobacterium potentially involved in sulfur cycling.</title>
        <authorList>
            <person name="Hausmann B."/>
            <person name="Pjevac P."/>
            <person name="Schreck K."/>
            <person name="Herbold C.W."/>
            <person name="Daims H."/>
            <person name="Wagner M."/>
            <person name="Pester M."/>
            <person name="Loy A."/>
        </authorList>
    </citation>
    <scope>NUCLEOTIDE SEQUENCE [LARGE SCALE GENOMIC DNA]</scope>
    <source>
        <strain evidence="3">26-4b1</strain>
    </source>
</reference>
<name>A0A2N3PTS2_9PROT</name>
<accession>A0A2N3PTS2</accession>
<evidence type="ECO:0000259" key="1">
    <source>
        <dbReference type="Pfam" id="PF12697"/>
    </source>
</evidence>
<dbReference type="InterPro" id="IPR029058">
    <property type="entry name" value="AB_hydrolase_fold"/>
</dbReference>
<comment type="caution">
    <text evidence="2">The sequence shown here is derived from an EMBL/GenBank/DDBJ whole genome shotgun (WGS) entry which is preliminary data.</text>
</comment>
<feature type="domain" description="AB hydrolase-1" evidence="1">
    <location>
        <begin position="50"/>
        <end position="204"/>
    </location>
</feature>
<dbReference type="EMBL" id="PIUM01000017">
    <property type="protein sequence ID" value="PKU23798.1"/>
    <property type="molecule type" value="Genomic_DNA"/>
</dbReference>
<dbReference type="Gene3D" id="3.40.50.1820">
    <property type="entry name" value="alpha/beta hydrolase"/>
    <property type="match status" value="1"/>
</dbReference>
<keyword evidence="3" id="KW-1185">Reference proteome</keyword>
<evidence type="ECO:0000313" key="2">
    <source>
        <dbReference type="EMBL" id="PKU23798.1"/>
    </source>
</evidence>
<sequence>MVSPVFLLVHGWGFDASFWTPLRDALAGTDSIAWDLGFHGSLSCPPPPAGRPVIAVGHSYGLLWLLEKRPVAWQSLVSINGFPRFAAGGDFPEGVPPRLLDRMIARFGEAPEAVYRDFMIRCGVADPSRADLDPKALADGLNALRHWDARSRMADLGPADLVLAGRADPIVPEGLTKAGFSGQDIFWHESGHLLPLEAPEWCAARLRRLHGGLFGGEPARHGAGWN</sequence>
<proteinExistence type="predicted"/>
<dbReference type="Pfam" id="PF12697">
    <property type="entry name" value="Abhydrolase_6"/>
    <property type="match status" value="1"/>
</dbReference>
<evidence type="ECO:0000313" key="3">
    <source>
        <dbReference type="Proteomes" id="UP000233293"/>
    </source>
</evidence>